<dbReference type="Proteomes" id="UP000050969">
    <property type="component" value="Unassembled WGS sequence"/>
</dbReference>
<keyword evidence="4 8" id="KW-0067">ATP-binding</keyword>
<dbReference type="GO" id="GO:0004820">
    <property type="term" value="F:glycine-tRNA ligase activity"/>
    <property type="evidence" value="ECO:0007669"/>
    <property type="project" value="UniProtKB-UniRule"/>
</dbReference>
<evidence type="ECO:0000256" key="7">
    <source>
        <dbReference type="ARBA" id="ARBA00047937"/>
    </source>
</evidence>
<evidence type="ECO:0000256" key="3">
    <source>
        <dbReference type="ARBA" id="ARBA00022741"/>
    </source>
</evidence>
<dbReference type="RefSeq" id="WP_056991994.1">
    <property type="nucleotide sequence ID" value="NZ_JQCE01000005.1"/>
</dbReference>
<name>A0A0R2N122_9LACO</name>
<evidence type="ECO:0000256" key="5">
    <source>
        <dbReference type="ARBA" id="ARBA00022917"/>
    </source>
</evidence>
<keyword evidence="6 8" id="KW-0030">Aminoacyl-tRNA synthetase</keyword>
<evidence type="ECO:0000256" key="4">
    <source>
        <dbReference type="ARBA" id="ARBA00022840"/>
    </source>
</evidence>
<reference evidence="9 10" key="1">
    <citation type="journal article" date="2015" name="Genome Announc.">
        <title>Expanding the biotechnology potential of lactobacilli through comparative genomics of 213 strains and associated genera.</title>
        <authorList>
            <person name="Sun Z."/>
            <person name="Harris H.M."/>
            <person name="McCann A."/>
            <person name="Guo C."/>
            <person name="Argimon S."/>
            <person name="Zhang W."/>
            <person name="Yang X."/>
            <person name="Jeffery I.B."/>
            <person name="Cooney J.C."/>
            <person name="Kagawa T.F."/>
            <person name="Liu W."/>
            <person name="Song Y."/>
            <person name="Salvetti E."/>
            <person name="Wrobel A."/>
            <person name="Rasinkangas P."/>
            <person name="Parkhill J."/>
            <person name="Rea M.C."/>
            <person name="O'Sullivan O."/>
            <person name="Ritari J."/>
            <person name="Douillard F.P."/>
            <person name="Paul Ross R."/>
            <person name="Yang R."/>
            <person name="Briner A.E."/>
            <person name="Felis G.E."/>
            <person name="de Vos W.M."/>
            <person name="Barrangou R."/>
            <person name="Klaenhammer T.R."/>
            <person name="Caufield P.W."/>
            <person name="Cui Y."/>
            <person name="Zhang H."/>
            <person name="O'Toole P.W."/>
        </authorList>
    </citation>
    <scope>NUCLEOTIDE SEQUENCE [LARGE SCALE GENOMIC DNA]</scope>
    <source>
        <strain evidence="9 10">DSM 24301</strain>
    </source>
</reference>
<keyword evidence="2 8" id="KW-0436">Ligase</keyword>
<organism evidence="9 10">
    <name type="scientific">Lacticaseibacillus saniviri JCM 17471 = DSM 24301</name>
    <dbReference type="NCBI Taxonomy" id="1293598"/>
    <lineage>
        <taxon>Bacteria</taxon>
        <taxon>Bacillati</taxon>
        <taxon>Bacillota</taxon>
        <taxon>Bacilli</taxon>
        <taxon>Lactobacillales</taxon>
        <taxon>Lactobacillaceae</taxon>
        <taxon>Lacticaseibacillus</taxon>
    </lineage>
</organism>
<protein>
    <recommendedName>
        <fullName evidence="8">Glycine--tRNA ligase beta subunit</fullName>
        <ecNumber evidence="8">6.1.1.14</ecNumber>
    </recommendedName>
    <alternativeName>
        <fullName evidence="8">Glycyl-tRNA synthetase beta subunit</fullName>
        <shortName evidence="8">GlyRS</shortName>
    </alternativeName>
</protein>
<accession>A0A0R2N122</accession>
<dbReference type="HAMAP" id="MF_00255">
    <property type="entry name" value="Gly_tRNA_synth_beta"/>
    <property type="match status" value="1"/>
</dbReference>
<dbReference type="Pfam" id="PF02092">
    <property type="entry name" value="tRNA_synt_2f"/>
    <property type="match status" value="1"/>
</dbReference>
<dbReference type="PANTHER" id="PTHR30075">
    <property type="entry name" value="GLYCYL-TRNA SYNTHETASE"/>
    <property type="match status" value="1"/>
</dbReference>
<dbReference type="EMBL" id="JQCE01000005">
    <property type="protein sequence ID" value="KRO18187.1"/>
    <property type="molecule type" value="Genomic_DNA"/>
</dbReference>
<dbReference type="AlphaFoldDB" id="A0A0R2N122"/>
<evidence type="ECO:0000313" key="10">
    <source>
        <dbReference type="Proteomes" id="UP000050969"/>
    </source>
</evidence>
<gene>
    <name evidence="8" type="primary">glyS</name>
    <name evidence="9" type="ORF">IV56_GL001315</name>
</gene>
<dbReference type="GO" id="GO:0005829">
    <property type="term" value="C:cytosol"/>
    <property type="evidence" value="ECO:0007669"/>
    <property type="project" value="TreeGrafter"/>
</dbReference>
<comment type="caution">
    <text evidence="9">The sequence shown here is derived from an EMBL/GenBank/DDBJ whole genome shotgun (WGS) entry which is preliminary data.</text>
</comment>
<dbReference type="PRINTS" id="PR01045">
    <property type="entry name" value="TRNASYNTHGB"/>
</dbReference>
<comment type="similarity">
    <text evidence="1 8">Belongs to the class-II aminoacyl-tRNA synthetase family.</text>
</comment>
<comment type="subunit">
    <text evidence="8">Tetramer of two alpha and two beta subunits.</text>
</comment>
<evidence type="ECO:0000256" key="1">
    <source>
        <dbReference type="ARBA" id="ARBA00008226"/>
    </source>
</evidence>
<dbReference type="PANTHER" id="PTHR30075:SF2">
    <property type="entry name" value="GLYCINE--TRNA LIGASE, CHLOROPLASTIC_MITOCHONDRIAL 2"/>
    <property type="match status" value="1"/>
</dbReference>
<dbReference type="NCBIfam" id="TIGR00211">
    <property type="entry name" value="glyS"/>
    <property type="match status" value="1"/>
</dbReference>
<dbReference type="PROSITE" id="PS50861">
    <property type="entry name" value="AA_TRNA_LIGASE_II_GLYAB"/>
    <property type="match status" value="1"/>
</dbReference>
<evidence type="ECO:0000256" key="6">
    <source>
        <dbReference type="ARBA" id="ARBA00023146"/>
    </source>
</evidence>
<keyword evidence="8" id="KW-0963">Cytoplasm</keyword>
<keyword evidence="5 8" id="KW-0648">Protein biosynthesis</keyword>
<evidence type="ECO:0000256" key="8">
    <source>
        <dbReference type="HAMAP-Rule" id="MF_00255"/>
    </source>
</evidence>
<dbReference type="InterPro" id="IPR015944">
    <property type="entry name" value="Gly-tRNA-synth_bsu"/>
</dbReference>
<keyword evidence="3 8" id="KW-0547">Nucleotide-binding</keyword>
<dbReference type="GO" id="GO:0006426">
    <property type="term" value="P:glycyl-tRNA aminoacylation"/>
    <property type="evidence" value="ECO:0007669"/>
    <property type="project" value="UniProtKB-UniRule"/>
</dbReference>
<evidence type="ECO:0000256" key="2">
    <source>
        <dbReference type="ARBA" id="ARBA00022598"/>
    </source>
</evidence>
<dbReference type="SUPFAM" id="SSF109604">
    <property type="entry name" value="HD-domain/PDEase-like"/>
    <property type="match status" value="1"/>
</dbReference>
<keyword evidence="10" id="KW-1185">Reference proteome</keyword>
<evidence type="ECO:0000313" key="9">
    <source>
        <dbReference type="EMBL" id="KRO18187.1"/>
    </source>
</evidence>
<dbReference type="PATRIC" id="fig|1293598.4.peg.1379"/>
<dbReference type="GO" id="GO:0005524">
    <property type="term" value="F:ATP binding"/>
    <property type="evidence" value="ECO:0007669"/>
    <property type="project" value="UniProtKB-UniRule"/>
</dbReference>
<dbReference type="EC" id="6.1.1.14" evidence="8"/>
<comment type="subcellular location">
    <subcellularLocation>
        <location evidence="8">Cytoplasm</location>
    </subcellularLocation>
</comment>
<sequence length="688" mass="76571">MTHNYLLEIGLEDMPAHVVTPSLKQLADKTAAYLTDNHINFGKITQYATPRRLALLISDLADKQDDIEEDVKGPAKKIAQDAEGNWSKAAIGFTHGQGMTVDDITFREIKGVEYVYLHKAIAGQPVSEILPGLIDVVKHLTFPTRMHWGSTAFEYIRPIHWIVSLLDDQIVPMQLLDVEAGRVTEGHRFLGRQVTLKQATDYVDALYAEKVIVDPAQRKQLIADQIDAIAKDNDWHIDLDADLLEEVNNLVEWPTAFAGSFDAKYLAIPDAVLITSMKENQRYFYATKNGEMVNAFIGVRNGNREFLDNVIAGNEKVLTARLEDAAFFYAEDQKKTIADYVERLRTVSFHDKIGSMHDKMMRVQTIADLLAKRVGLDGADRDHLHRAAEIYKFDLVTGMVGEFAELQGVMGRQYALLAGEDPAVAQAIEEHYQPISADGDLPASQIGTLLAIADKLDSLLSFFAVNLIPSGSNDPYALRRQAYGIVRMVAANHMAFSVPELQEDIVEAWNEANQTNGLDYVTNQGAVTDFMRDRVKQYLQSQKSRHDIIDAVSGMPTADVSAMIDGAKILEAHSHDDNFKAVIEALGRVIRISDKDPENGVVDSRLFENESEEALSRAVETVSDNFDAQVSDANYLALAGLEGVITTYFTDNMIMAEDLTVRHNRLVQLTHLASLIHQFGNIAEIIVK</sequence>
<dbReference type="STRING" id="1293598.IV56_GL001315"/>
<dbReference type="InterPro" id="IPR006194">
    <property type="entry name" value="Gly-tRNA-synth_heterodimer"/>
</dbReference>
<proteinExistence type="inferred from homology"/>
<comment type="catalytic activity">
    <reaction evidence="7 8">
        <text>tRNA(Gly) + glycine + ATP = glycyl-tRNA(Gly) + AMP + diphosphate</text>
        <dbReference type="Rhea" id="RHEA:16013"/>
        <dbReference type="Rhea" id="RHEA-COMP:9664"/>
        <dbReference type="Rhea" id="RHEA-COMP:9683"/>
        <dbReference type="ChEBI" id="CHEBI:30616"/>
        <dbReference type="ChEBI" id="CHEBI:33019"/>
        <dbReference type="ChEBI" id="CHEBI:57305"/>
        <dbReference type="ChEBI" id="CHEBI:78442"/>
        <dbReference type="ChEBI" id="CHEBI:78522"/>
        <dbReference type="ChEBI" id="CHEBI:456215"/>
        <dbReference type="EC" id="6.1.1.14"/>
    </reaction>
</comment>